<feature type="domain" description="Caspase family p20" evidence="2">
    <location>
        <begin position="13"/>
        <end position="140"/>
    </location>
</feature>
<evidence type="ECO:0000313" key="3">
    <source>
        <dbReference type="EMBL" id="RWS24770.1"/>
    </source>
</evidence>
<dbReference type="GO" id="GO:0004197">
    <property type="term" value="F:cysteine-type endopeptidase activity"/>
    <property type="evidence" value="ECO:0007669"/>
    <property type="project" value="InterPro"/>
</dbReference>
<dbReference type="STRING" id="299467.A0A443SBA1"/>
<dbReference type="PROSITE" id="PS50208">
    <property type="entry name" value="CASPASE_P20"/>
    <property type="match status" value="1"/>
</dbReference>
<dbReference type="GO" id="GO:0005737">
    <property type="term" value="C:cytoplasm"/>
    <property type="evidence" value="ECO:0007669"/>
    <property type="project" value="TreeGrafter"/>
</dbReference>
<keyword evidence="4" id="KW-1185">Reference proteome</keyword>
<dbReference type="InterPro" id="IPR011600">
    <property type="entry name" value="Pept_C14_caspase"/>
</dbReference>
<proteinExistence type="inferred from homology"/>
<dbReference type="OrthoDB" id="6116485at2759"/>
<protein>
    <submittedName>
        <fullName evidence="3">Caspase-1-like isoform X1</fullName>
    </submittedName>
</protein>
<comment type="caution">
    <text evidence="3">The sequence shown here is derived from an EMBL/GenBank/DDBJ whole genome shotgun (WGS) entry which is preliminary data.</text>
</comment>
<dbReference type="AlphaFoldDB" id="A0A443SBA1"/>
<sequence length="190" mass="21800">MAPAHVKPEYKFENGLCLIFNHKLYHPKFGNGLREREGTEADVRALTDYFKESGFTVKDFHDQTVKEIKQLLNDYAQNKYKLKCDILVTVVLTHGGEDKLYAYDDPYNLDVLYKPFLPQNCELLKNKPKVFLISACQGKKRDKGISYDFSKVPLNAPTDDDYLVIMSAVPGFEAFRHNHQGTFAKAENLD</sequence>
<dbReference type="PANTHER" id="PTHR10454">
    <property type="entry name" value="CASPASE"/>
    <property type="match status" value="1"/>
</dbReference>
<comment type="similarity">
    <text evidence="1">Belongs to the peptidase C14A family.</text>
</comment>
<dbReference type="GO" id="GO:0043525">
    <property type="term" value="P:positive regulation of neuron apoptotic process"/>
    <property type="evidence" value="ECO:0007669"/>
    <property type="project" value="TreeGrafter"/>
</dbReference>
<dbReference type="InterPro" id="IPR029030">
    <property type="entry name" value="Caspase-like_dom_sf"/>
</dbReference>
<dbReference type="Gene3D" id="3.40.50.1460">
    <property type="match status" value="1"/>
</dbReference>
<evidence type="ECO:0000259" key="2">
    <source>
        <dbReference type="PROSITE" id="PS50208"/>
    </source>
</evidence>
<dbReference type="PANTHER" id="PTHR10454:SF232">
    <property type="entry name" value="AT03047P-RELATED"/>
    <property type="match status" value="1"/>
</dbReference>
<dbReference type="InterPro" id="IPR015917">
    <property type="entry name" value="Pept_C14A"/>
</dbReference>
<dbReference type="GO" id="GO:0006508">
    <property type="term" value="P:proteolysis"/>
    <property type="evidence" value="ECO:0007669"/>
    <property type="project" value="InterPro"/>
</dbReference>
<name>A0A443SBA1_9ACAR</name>
<evidence type="ECO:0000256" key="1">
    <source>
        <dbReference type="ARBA" id="ARBA00010134"/>
    </source>
</evidence>
<dbReference type="GO" id="GO:0006915">
    <property type="term" value="P:apoptotic process"/>
    <property type="evidence" value="ECO:0007669"/>
    <property type="project" value="TreeGrafter"/>
</dbReference>
<dbReference type="InterPro" id="IPR002398">
    <property type="entry name" value="Pept_C14"/>
</dbReference>
<dbReference type="Pfam" id="PF00656">
    <property type="entry name" value="Peptidase_C14"/>
    <property type="match status" value="1"/>
</dbReference>
<reference evidence="3 4" key="1">
    <citation type="journal article" date="2018" name="Gigascience">
        <title>Genomes of trombidid mites reveal novel predicted allergens and laterally-transferred genes associated with secondary metabolism.</title>
        <authorList>
            <person name="Dong X."/>
            <person name="Chaisiri K."/>
            <person name="Xia D."/>
            <person name="Armstrong S.D."/>
            <person name="Fang Y."/>
            <person name="Donnelly M.J."/>
            <person name="Kadowaki T."/>
            <person name="McGarry J.W."/>
            <person name="Darby A.C."/>
            <person name="Makepeace B.L."/>
        </authorList>
    </citation>
    <scope>NUCLEOTIDE SEQUENCE [LARGE SCALE GENOMIC DNA]</scope>
    <source>
        <strain evidence="3">UoL-UT</strain>
    </source>
</reference>
<dbReference type="PRINTS" id="PR00376">
    <property type="entry name" value="IL1BCENZYME"/>
</dbReference>
<dbReference type="SMART" id="SM00115">
    <property type="entry name" value="CASc"/>
    <property type="match status" value="1"/>
</dbReference>
<accession>A0A443SBA1</accession>
<dbReference type="EMBL" id="NCKV01004431">
    <property type="protein sequence ID" value="RWS24770.1"/>
    <property type="molecule type" value="Genomic_DNA"/>
</dbReference>
<evidence type="ECO:0000313" key="4">
    <source>
        <dbReference type="Proteomes" id="UP000288716"/>
    </source>
</evidence>
<gene>
    <name evidence="3" type="ORF">B4U80_01456</name>
</gene>
<dbReference type="VEuPathDB" id="VectorBase:LDEU007270"/>
<organism evidence="3 4">
    <name type="scientific">Leptotrombidium deliense</name>
    <dbReference type="NCBI Taxonomy" id="299467"/>
    <lineage>
        <taxon>Eukaryota</taxon>
        <taxon>Metazoa</taxon>
        <taxon>Ecdysozoa</taxon>
        <taxon>Arthropoda</taxon>
        <taxon>Chelicerata</taxon>
        <taxon>Arachnida</taxon>
        <taxon>Acari</taxon>
        <taxon>Acariformes</taxon>
        <taxon>Trombidiformes</taxon>
        <taxon>Prostigmata</taxon>
        <taxon>Anystina</taxon>
        <taxon>Parasitengona</taxon>
        <taxon>Trombiculoidea</taxon>
        <taxon>Trombiculidae</taxon>
        <taxon>Leptotrombidium</taxon>
    </lineage>
</organism>
<dbReference type="SUPFAM" id="SSF52129">
    <property type="entry name" value="Caspase-like"/>
    <property type="match status" value="1"/>
</dbReference>
<dbReference type="Proteomes" id="UP000288716">
    <property type="component" value="Unassembled WGS sequence"/>
</dbReference>
<dbReference type="InterPro" id="IPR001309">
    <property type="entry name" value="Pept_C14_p20"/>
</dbReference>